<keyword evidence="2" id="KW-1185">Reference proteome</keyword>
<dbReference type="AlphaFoldDB" id="A0A0R3PP98"/>
<reference evidence="1 2" key="2">
    <citation type="submission" date="2018-11" db="EMBL/GenBank/DDBJ databases">
        <authorList>
            <consortium name="Pathogen Informatics"/>
        </authorList>
    </citation>
    <scope>NUCLEOTIDE SEQUENCE [LARGE SCALE GENOMIC DNA]</scope>
    <source>
        <strain evidence="1 2">Costa Rica</strain>
    </source>
</reference>
<evidence type="ECO:0000313" key="3">
    <source>
        <dbReference type="WBParaSite" id="ACOC_0000699601-mRNA-1"/>
    </source>
</evidence>
<name>A0A0R3PP98_ANGCS</name>
<gene>
    <name evidence="1" type="ORF">ACOC_LOCUS6997</name>
</gene>
<protein>
    <submittedName>
        <fullName evidence="1 3">Uncharacterized protein</fullName>
    </submittedName>
</protein>
<dbReference type="Proteomes" id="UP000267027">
    <property type="component" value="Unassembled WGS sequence"/>
</dbReference>
<evidence type="ECO:0000313" key="1">
    <source>
        <dbReference type="EMBL" id="VDM58582.1"/>
    </source>
</evidence>
<proteinExistence type="predicted"/>
<dbReference type="WBParaSite" id="ACOC_0000699601-mRNA-1">
    <property type="protein sequence ID" value="ACOC_0000699601-mRNA-1"/>
    <property type="gene ID" value="ACOC_0000699601"/>
</dbReference>
<accession>A0A0R3PP98</accession>
<sequence length="78" mass="8824">MSDGDTARVKRENVCTFGLFSRVLEKKNQKTEGRQSSYGIMRDQRKPSTKMRDVLAAFDAISSPFTSLDFGLLFEITV</sequence>
<evidence type="ECO:0000313" key="2">
    <source>
        <dbReference type="Proteomes" id="UP000267027"/>
    </source>
</evidence>
<dbReference type="EMBL" id="UYYA01003996">
    <property type="protein sequence ID" value="VDM58582.1"/>
    <property type="molecule type" value="Genomic_DNA"/>
</dbReference>
<reference evidence="3" key="1">
    <citation type="submission" date="2017-02" db="UniProtKB">
        <authorList>
            <consortium name="WormBaseParasite"/>
        </authorList>
    </citation>
    <scope>IDENTIFICATION</scope>
</reference>
<organism evidence="3">
    <name type="scientific">Angiostrongylus costaricensis</name>
    <name type="common">Nematode worm</name>
    <dbReference type="NCBI Taxonomy" id="334426"/>
    <lineage>
        <taxon>Eukaryota</taxon>
        <taxon>Metazoa</taxon>
        <taxon>Ecdysozoa</taxon>
        <taxon>Nematoda</taxon>
        <taxon>Chromadorea</taxon>
        <taxon>Rhabditida</taxon>
        <taxon>Rhabditina</taxon>
        <taxon>Rhabditomorpha</taxon>
        <taxon>Strongyloidea</taxon>
        <taxon>Metastrongylidae</taxon>
        <taxon>Angiostrongylus</taxon>
    </lineage>
</organism>